<dbReference type="InterPro" id="IPR036010">
    <property type="entry name" value="2Fe-2S_ferredoxin-like_sf"/>
</dbReference>
<dbReference type="AlphaFoldDB" id="A0A0U3NLW9"/>
<dbReference type="STRING" id="1472767.AOX59_03825"/>
<dbReference type="InterPro" id="IPR042204">
    <property type="entry name" value="2Fe-2S-bd_N"/>
</dbReference>
<protein>
    <submittedName>
        <fullName evidence="2">Sarcosine oxidase subunit alpha</fullName>
    </submittedName>
</protein>
<dbReference type="EMBL" id="CP013862">
    <property type="protein sequence ID" value="ALX47803.1"/>
    <property type="molecule type" value="Genomic_DNA"/>
</dbReference>
<sequence length="107" mass="11943">MYITDHPVLKKDDRKVIQFYFNNEPLNAKAGQTIAAALMGNGIKKVGVSRKLQKSRGLFCARGRCYSCFVTVDGLDHVLSCSTIVEEGMEVYSNLSDSDVRRGENEH</sequence>
<dbReference type="GO" id="GO:0051536">
    <property type="term" value="F:iron-sulfur cluster binding"/>
    <property type="evidence" value="ECO:0007669"/>
    <property type="project" value="InterPro"/>
</dbReference>
<dbReference type="Pfam" id="PF13510">
    <property type="entry name" value="Fer2_4"/>
    <property type="match status" value="1"/>
</dbReference>
<keyword evidence="1" id="KW-0560">Oxidoreductase</keyword>
<evidence type="ECO:0000256" key="1">
    <source>
        <dbReference type="ARBA" id="ARBA00023002"/>
    </source>
</evidence>
<reference evidence="2 3" key="1">
    <citation type="submission" date="2016-01" db="EMBL/GenBank/DDBJ databases">
        <title>Complete genome sequence of strain Lentibacillus amyloliquefaciens LAM0015T isolated from saline sediment.</title>
        <authorList>
            <person name="Wang J.-L."/>
            <person name="He M.-X."/>
        </authorList>
    </citation>
    <scope>NUCLEOTIDE SEQUENCE [LARGE SCALE GENOMIC DNA]</scope>
    <source>
        <strain evidence="2 3">LAM0015</strain>
    </source>
</reference>
<accession>A0A0U3NLW9</accession>
<organism evidence="2 3">
    <name type="scientific">Lentibacillus amyloliquefaciens</name>
    <dbReference type="NCBI Taxonomy" id="1472767"/>
    <lineage>
        <taxon>Bacteria</taxon>
        <taxon>Bacillati</taxon>
        <taxon>Bacillota</taxon>
        <taxon>Bacilli</taxon>
        <taxon>Bacillales</taxon>
        <taxon>Bacillaceae</taxon>
        <taxon>Lentibacillus</taxon>
    </lineage>
</organism>
<dbReference type="Gene3D" id="3.10.20.440">
    <property type="entry name" value="2Fe-2S iron-sulphur cluster binding domain, sarcosine oxidase, alpha subunit, N-terminal domain"/>
    <property type="match status" value="1"/>
</dbReference>
<gene>
    <name evidence="2" type="ORF">AOX59_03825</name>
</gene>
<dbReference type="OrthoDB" id="573392at2"/>
<evidence type="ECO:0000313" key="2">
    <source>
        <dbReference type="EMBL" id="ALX47803.1"/>
    </source>
</evidence>
<proteinExistence type="predicted"/>
<name>A0A0U3NLW9_9BACI</name>
<dbReference type="RefSeq" id="WP_068442062.1">
    <property type="nucleotide sequence ID" value="NZ_CP013862.1"/>
</dbReference>
<dbReference type="SUPFAM" id="SSF54292">
    <property type="entry name" value="2Fe-2S ferredoxin-like"/>
    <property type="match status" value="1"/>
</dbReference>
<dbReference type="GO" id="GO:0016491">
    <property type="term" value="F:oxidoreductase activity"/>
    <property type="evidence" value="ECO:0007669"/>
    <property type="project" value="UniProtKB-KW"/>
</dbReference>
<evidence type="ECO:0000313" key="3">
    <source>
        <dbReference type="Proteomes" id="UP000050331"/>
    </source>
</evidence>
<keyword evidence="3" id="KW-1185">Reference proteome</keyword>
<dbReference type="KEGG" id="lao:AOX59_03825"/>
<dbReference type="Proteomes" id="UP000050331">
    <property type="component" value="Chromosome"/>
</dbReference>